<organism evidence="1 2">
    <name type="scientific">Portunus trituberculatus</name>
    <name type="common">Swimming crab</name>
    <name type="synonym">Neptunus trituberculatus</name>
    <dbReference type="NCBI Taxonomy" id="210409"/>
    <lineage>
        <taxon>Eukaryota</taxon>
        <taxon>Metazoa</taxon>
        <taxon>Ecdysozoa</taxon>
        <taxon>Arthropoda</taxon>
        <taxon>Crustacea</taxon>
        <taxon>Multicrustacea</taxon>
        <taxon>Malacostraca</taxon>
        <taxon>Eumalacostraca</taxon>
        <taxon>Eucarida</taxon>
        <taxon>Decapoda</taxon>
        <taxon>Pleocyemata</taxon>
        <taxon>Brachyura</taxon>
        <taxon>Eubrachyura</taxon>
        <taxon>Portunoidea</taxon>
        <taxon>Portunidae</taxon>
        <taxon>Portuninae</taxon>
        <taxon>Portunus</taxon>
    </lineage>
</organism>
<sequence>MECICDGTKIQTERHVLVECPLSEHLRGKYPMLQFTNIKQPDQTVATGVSAAHRKQPRGLPTCLFSLTLMIN</sequence>
<comment type="caution">
    <text evidence="1">The sequence shown here is derived from an EMBL/GenBank/DDBJ whole genome shotgun (WGS) entry which is preliminary data.</text>
</comment>
<evidence type="ECO:0000313" key="1">
    <source>
        <dbReference type="EMBL" id="MPC54217.1"/>
    </source>
</evidence>
<gene>
    <name evidence="1" type="ORF">E2C01_048125</name>
</gene>
<dbReference type="AlphaFoldDB" id="A0A5B7G9S5"/>
<protein>
    <submittedName>
        <fullName evidence="1">Uncharacterized protein</fullName>
    </submittedName>
</protein>
<evidence type="ECO:0000313" key="2">
    <source>
        <dbReference type="Proteomes" id="UP000324222"/>
    </source>
</evidence>
<proteinExistence type="predicted"/>
<name>A0A5B7G9S5_PORTR</name>
<dbReference type="EMBL" id="VSRR010012195">
    <property type="protein sequence ID" value="MPC54217.1"/>
    <property type="molecule type" value="Genomic_DNA"/>
</dbReference>
<dbReference type="Proteomes" id="UP000324222">
    <property type="component" value="Unassembled WGS sequence"/>
</dbReference>
<keyword evidence="2" id="KW-1185">Reference proteome</keyword>
<accession>A0A5B7G9S5</accession>
<reference evidence="1" key="1">
    <citation type="submission" date="2019-05" db="EMBL/GenBank/DDBJ databases">
        <title>Another draft genome of Portunus trituberculatus and its Hox gene families provides insights of decapod evolution.</title>
        <authorList>
            <person name="Jeong J.-H."/>
            <person name="Song I."/>
            <person name="Kim S."/>
            <person name="Choi T."/>
            <person name="Kim D."/>
            <person name="Ryu S."/>
            <person name="Kim W."/>
        </authorList>
    </citation>
    <scope>NUCLEOTIDE SEQUENCE [LARGE SCALE GENOMIC DNA]</scope>
    <source>
        <tissue evidence="1">Muscle</tissue>
    </source>
</reference>